<reference evidence="1 2" key="1">
    <citation type="submission" date="2019-04" db="EMBL/GenBank/DDBJ databases">
        <title>Chromosome genome assembly for Takifugu flavidus.</title>
        <authorList>
            <person name="Xiao S."/>
        </authorList>
    </citation>
    <scope>NUCLEOTIDE SEQUENCE [LARGE SCALE GENOMIC DNA]</scope>
    <source>
        <strain evidence="1">HTHZ2018</strain>
        <tissue evidence="1">Muscle</tissue>
    </source>
</reference>
<keyword evidence="2" id="KW-1185">Reference proteome</keyword>
<evidence type="ECO:0000313" key="1">
    <source>
        <dbReference type="EMBL" id="TWW73602.1"/>
    </source>
</evidence>
<name>A0A5C6P1C4_9TELE</name>
<accession>A0A5C6P1C4</accession>
<protein>
    <submittedName>
        <fullName evidence="1">Uncharacterized protein</fullName>
    </submittedName>
</protein>
<dbReference type="AlphaFoldDB" id="A0A5C6P1C4"/>
<gene>
    <name evidence="1" type="ORF">D4764_15G0009960</name>
</gene>
<evidence type="ECO:0000313" key="2">
    <source>
        <dbReference type="Proteomes" id="UP000324091"/>
    </source>
</evidence>
<dbReference type="EMBL" id="RHFK02000007">
    <property type="protein sequence ID" value="TWW73602.1"/>
    <property type="molecule type" value="Genomic_DNA"/>
</dbReference>
<comment type="caution">
    <text evidence="1">The sequence shown here is derived from an EMBL/GenBank/DDBJ whole genome shotgun (WGS) entry which is preliminary data.</text>
</comment>
<proteinExistence type="predicted"/>
<organism evidence="1 2">
    <name type="scientific">Takifugu flavidus</name>
    <name type="common">sansaifugu</name>
    <dbReference type="NCBI Taxonomy" id="433684"/>
    <lineage>
        <taxon>Eukaryota</taxon>
        <taxon>Metazoa</taxon>
        <taxon>Chordata</taxon>
        <taxon>Craniata</taxon>
        <taxon>Vertebrata</taxon>
        <taxon>Euteleostomi</taxon>
        <taxon>Actinopterygii</taxon>
        <taxon>Neopterygii</taxon>
        <taxon>Teleostei</taxon>
        <taxon>Neoteleostei</taxon>
        <taxon>Acanthomorphata</taxon>
        <taxon>Eupercaria</taxon>
        <taxon>Tetraodontiformes</taxon>
        <taxon>Tetradontoidea</taxon>
        <taxon>Tetraodontidae</taxon>
        <taxon>Takifugu</taxon>
    </lineage>
</organism>
<dbReference type="Proteomes" id="UP000324091">
    <property type="component" value="Chromosome 15"/>
</dbReference>
<sequence>MPEGVLHQPQGCLSSNTRLWRSILYSYIKFCDDIVTVNISRVTPNRKPWLTMEVKGGSSETYTDQLIFNKPLSKSFIPQCRNYQAA</sequence>